<evidence type="ECO:0000259" key="1">
    <source>
        <dbReference type="Pfam" id="PF01872"/>
    </source>
</evidence>
<dbReference type="PANTHER" id="PTHR38011:SF2">
    <property type="entry name" value="BIFUNCTIONAL DEAMINASE-REDUCTASE DOMAIN PROTEIN"/>
    <property type="match status" value="1"/>
</dbReference>
<reference evidence="3" key="1">
    <citation type="submission" date="2016-08" db="EMBL/GenBank/DDBJ databases">
        <authorList>
            <person name="Varghese N."/>
            <person name="Submissions Spin"/>
        </authorList>
    </citation>
    <scope>NUCLEOTIDE SEQUENCE [LARGE SCALE GENOMIC DNA]</scope>
    <source>
        <strain evidence="3">CCBAU 57015</strain>
    </source>
</reference>
<gene>
    <name evidence="2" type="ORF">GA0061100_102846</name>
</gene>
<dbReference type="Proteomes" id="UP000186228">
    <property type="component" value="Unassembled WGS sequence"/>
</dbReference>
<dbReference type="STRING" id="52131.GA0061100_102846"/>
<dbReference type="AlphaFoldDB" id="A0A1C3UP92"/>
<organism evidence="2 3">
    <name type="scientific">Rhizobium hainanense</name>
    <dbReference type="NCBI Taxonomy" id="52131"/>
    <lineage>
        <taxon>Bacteria</taxon>
        <taxon>Pseudomonadati</taxon>
        <taxon>Pseudomonadota</taxon>
        <taxon>Alphaproteobacteria</taxon>
        <taxon>Hyphomicrobiales</taxon>
        <taxon>Rhizobiaceae</taxon>
        <taxon>Rhizobium/Agrobacterium group</taxon>
        <taxon>Rhizobium</taxon>
    </lineage>
</organism>
<sequence length="218" mass="23987">MRKIIAATFISLDGIMQAPGGPDEDPTGGFEHGGWVFPHSDEETGKALFELFENPFDLLLGRKTYDIFAAFWPYVESDDPIAKRFNSVTKYVATRSDVELKWNGSQSLGKDVVAAIKELKAGEGPDLLIQGSGDLIQTLLRHELIDEFKLMIFPVVLGGGKKLFADGAIPAAMKLLRTQSSPTGVIFATYQPDGLVKTGSFVGPNPSEEEIERRKWLR</sequence>
<dbReference type="InterPro" id="IPR024072">
    <property type="entry name" value="DHFR-like_dom_sf"/>
</dbReference>
<name>A0A1C3UP92_9HYPH</name>
<accession>A0A1C3UP92</accession>
<dbReference type="Gene3D" id="3.40.430.10">
    <property type="entry name" value="Dihydrofolate Reductase, subunit A"/>
    <property type="match status" value="1"/>
</dbReference>
<dbReference type="InterPro" id="IPR050765">
    <property type="entry name" value="Riboflavin_Biosynth_HTPR"/>
</dbReference>
<dbReference type="InterPro" id="IPR002734">
    <property type="entry name" value="RibDG_C"/>
</dbReference>
<protein>
    <submittedName>
        <fullName evidence="2">Dihydrofolate reductase</fullName>
    </submittedName>
</protein>
<dbReference type="RefSeq" id="WP_075852679.1">
    <property type="nucleotide sequence ID" value="NZ_FMAC01000002.1"/>
</dbReference>
<dbReference type="PANTHER" id="PTHR38011">
    <property type="entry name" value="DIHYDROFOLATE REDUCTASE FAMILY PROTEIN (AFU_ORTHOLOGUE AFUA_8G06820)"/>
    <property type="match status" value="1"/>
</dbReference>
<dbReference type="EMBL" id="FMAC01000002">
    <property type="protein sequence ID" value="SCB17340.1"/>
    <property type="molecule type" value="Genomic_DNA"/>
</dbReference>
<keyword evidence="3" id="KW-1185">Reference proteome</keyword>
<dbReference type="SUPFAM" id="SSF53597">
    <property type="entry name" value="Dihydrofolate reductase-like"/>
    <property type="match status" value="1"/>
</dbReference>
<evidence type="ECO:0000313" key="2">
    <source>
        <dbReference type="EMBL" id="SCB17340.1"/>
    </source>
</evidence>
<proteinExistence type="predicted"/>
<dbReference type="GO" id="GO:0008703">
    <property type="term" value="F:5-amino-6-(5-phosphoribosylamino)uracil reductase activity"/>
    <property type="evidence" value="ECO:0007669"/>
    <property type="project" value="InterPro"/>
</dbReference>
<dbReference type="OrthoDB" id="7342392at2"/>
<feature type="domain" description="Bacterial bifunctional deaminase-reductase C-terminal" evidence="1">
    <location>
        <begin position="2"/>
        <end position="186"/>
    </location>
</feature>
<dbReference type="GO" id="GO:0009231">
    <property type="term" value="P:riboflavin biosynthetic process"/>
    <property type="evidence" value="ECO:0007669"/>
    <property type="project" value="InterPro"/>
</dbReference>
<dbReference type="Pfam" id="PF01872">
    <property type="entry name" value="RibD_C"/>
    <property type="match status" value="1"/>
</dbReference>
<evidence type="ECO:0000313" key="3">
    <source>
        <dbReference type="Proteomes" id="UP000186228"/>
    </source>
</evidence>